<accession>A0A380K5S4</accession>
<protein>
    <recommendedName>
        <fullName evidence="3">DUF4145 domain-containing protein</fullName>
    </recommendedName>
</protein>
<dbReference type="EMBL" id="UHFN01000007">
    <property type="protein sequence ID" value="SUN59417.1"/>
    <property type="molecule type" value="Genomic_DNA"/>
</dbReference>
<dbReference type="Proteomes" id="UP000254924">
    <property type="component" value="Unassembled WGS sequence"/>
</dbReference>
<sequence>MAITPFENSDYEILISDLIFDIYYSEISISSRLVLLRKMTELITRRFLNLGVGEKMELGDITSSEKNPKYKTTERLNNVNKLLRKDFESTVNNLREIGNKYSHTQNHKISNLEEWIEAENLIWDLFSYLFVQYFLKYNLSLKSDKNVLSMFSHLPPEIRFRTLQKLFVLKGFDNIQLIDKYLLAMVKSKGWDAAYFWLISHREEIQSMRYPSEDEIIEYIDDFDENELPLPLRKFQNVFGLLSSILRNPKVKSASGGIYNTFEEAVKYYNKKNLEIYLSSTQEQIYFKELLYFCFIGRIPMD</sequence>
<dbReference type="AlphaFoldDB" id="A0A380K5S4"/>
<proteinExistence type="predicted"/>
<gene>
    <name evidence="1" type="ORF">NCTC12224_00344</name>
</gene>
<name>A0A380K5S4_9STRE</name>
<evidence type="ECO:0000313" key="1">
    <source>
        <dbReference type="EMBL" id="SUN59417.1"/>
    </source>
</evidence>
<evidence type="ECO:0008006" key="3">
    <source>
        <dbReference type="Google" id="ProtNLM"/>
    </source>
</evidence>
<evidence type="ECO:0000313" key="2">
    <source>
        <dbReference type="Proteomes" id="UP000254924"/>
    </source>
</evidence>
<organism evidence="1 2">
    <name type="scientific">Streptococcus hyointestinalis</name>
    <dbReference type="NCBI Taxonomy" id="1337"/>
    <lineage>
        <taxon>Bacteria</taxon>
        <taxon>Bacillati</taxon>
        <taxon>Bacillota</taxon>
        <taxon>Bacilli</taxon>
        <taxon>Lactobacillales</taxon>
        <taxon>Streptococcaceae</taxon>
        <taxon>Streptococcus</taxon>
    </lineage>
</organism>
<reference evidence="1 2" key="1">
    <citation type="submission" date="2018-06" db="EMBL/GenBank/DDBJ databases">
        <authorList>
            <consortium name="Pathogen Informatics"/>
            <person name="Doyle S."/>
        </authorList>
    </citation>
    <scope>NUCLEOTIDE SEQUENCE [LARGE SCALE GENOMIC DNA]</scope>
    <source>
        <strain evidence="1 2">NCTC12224</strain>
    </source>
</reference>
<dbReference type="OrthoDB" id="2215378at2"/>
<keyword evidence="2" id="KW-1185">Reference proteome</keyword>